<dbReference type="STRING" id="1196081.A0A364KV23"/>
<dbReference type="Proteomes" id="UP000249363">
    <property type="component" value="Unassembled WGS sequence"/>
</dbReference>
<comment type="caution">
    <text evidence="7">The sequence shown here is derived from an EMBL/GenBank/DDBJ whole genome shotgun (WGS) entry which is preliminary data.</text>
</comment>
<dbReference type="Gene3D" id="3.50.50.60">
    <property type="entry name" value="FAD/NAD(P)-binding domain"/>
    <property type="match status" value="1"/>
</dbReference>
<comment type="similarity">
    <text evidence="1 4">Belongs to the GMC oxidoreductase family.</text>
</comment>
<dbReference type="Pfam" id="PF00732">
    <property type="entry name" value="GMC_oxred_N"/>
    <property type="match status" value="1"/>
</dbReference>
<keyword evidence="8" id="KW-1185">Reference proteome</keyword>
<feature type="signal peptide" evidence="5">
    <location>
        <begin position="1"/>
        <end position="22"/>
    </location>
</feature>
<feature type="active site" description="Proton donor" evidence="2">
    <location>
        <position position="525"/>
    </location>
</feature>
<dbReference type="SUPFAM" id="SSF51905">
    <property type="entry name" value="FAD/NAD(P)-binding domain"/>
    <property type="match status" value="1"/>
</dbReference>
<evidence type="ECO:0000256" key="3">
    <source>
        <dbReference type="PIRSR" id="PIRSR000137-2"/>
    </source>
</evidence>
<gene>
    <name evidence="7" type="ORF">BHQ10_003410</name>
</gene>
<dbReference type="InterPro" id="IPR012132">
    <property type="entry name" value="GMC_OxRdtase"/>
</dbReference>
<evidence type="ECO:0000256" key="2">
    <source>
        <dbReference type="PIRSR" id="PIRSR000137-1"/>
    </source>
</evidence>
<evidence type="ECO:0000256" key="5">
    <source>
        <dbReference type="SAM" id="SignalP"/>
    </source>
</evidence>
<dbReference type="Gene3D" id="3.30.560.10">
    <property type="entry name" value="Glucose Oxidase, domain 3"/>
    <property type="match status" value="1"/>
</dbReference>
<dbReference type="AlphaFoldDB" id="A0A364KV23"/>
<evidence type="ECO:0000259" key="6">
    <source>
        <dbReference type="PROSITE" id="PS00623"/>
    </source>
</evidence>
<organism evidence="7 8">
    <name type="scientific">Talaromyces amestolkiae</name>
    <dbReference type="NCBI Taxonomy" id="1196081"/>
    <lineage>
        <taxon>Eukaryota</taxon>
        <taxon>Fungi</taxon>
        <taxon>Dikarya</taxon>
        <taxon>Ascomycota</taxon>
        <taxon>Pezizomycotina</taxon>
        <taxon>Eurotiomycetes</taxon>
        <taxon>Eurotiomycetidae</taxon>
        <taxon>Eurotiales</taxon>
        <taxon>Trichocomaceae</taxon>
        <taxon>Talaromyces</taxon>
        <taxon>Talaromyces sect. Talaromyces</taxon>
    </lineage>
</organism>
<reference evidence="7 8" key="1">
    <citation type="journal article" date="2017" name="Biotechnol. Biofuels">
        <title>Differential beta-glucosidase expression as a function of carbon source availability in Talaromyces amestolkiae: a genomic and proteomic approach.</title>
        <authorList>
            <person name="de Eugenio L.I."/>
            <person name="Mendez-Liter J.A."/>
            <person name="Nieto-Dominguez M."/>
            <person name="Alonso L."/>
            <person name="Gil-Munoz J."/>
            <person name="Barriuso J."/>
            <person name="Prieto A."/>
            <person name="Martinez M.J."/>
        </authorList>
    </citation>
    <scope>NUCLEOTIDE SEQUENCE [LARGE SCALE GENOMIC DNA]</scope>
    <source>
        <strain evidence="7 8">CIB</strain>
    </source>
</reference>
<evidence type="ECO:0000256" key="4">
    <source>
        <dbReference type="RuleBase" id="RU003968"/>
    </source>
</evidence>
<dbReference type="PIRSF" id="PIRSF000137">
    <property type="entry name" value="Alcohol_oxidase"/>
    <property type="match status" value="1"/>
</dbReference>
<dbReference type="PANTHER" id="PTHR11552:SF111">
    <property type="entry name" value="GLUCOSE-METHANOL-CHOLINE OXIDOREDUCTASE N-TERMINAL DOMAIN-CONTAINING PROTEIN"/>
    <property type="match status" value="1"/>
</dbReference>
<dbReference type="EMBL" id="MIKG01000005">
    <property type="protein sequence ID" value="RAO67398.1"/>
    <property type="molecule type" value="Genomic_DNA"/>
</dbReference>
<feature type="active site" description="Proton acceptor" evidence="2">
    <location>
        <position position="563"/>
    </location>
</feature>
<keyword evidence="5" id="KW-0732">Signal</keyword>
<proteinExistence type="inferred from homology"/>
<feature type="binding site" evidence="3">
    <location>
        <begin position="564"/>
        <end position="565"/>
    </location>
    <ligand>
        <name>FAD</name>
        <dbReference type="ChEBI" id="CHEBI:57692"/>
    </ligand>
</feature>
<sequence length="587" mass="62691">MGRVFSWARLLAVAAVAAGVAARGGQGNDHSNGHGGHGSSTTADYVIIGAGPAGVVLAEQLSRDGTKSVVLIEAGPDSIHNVTVDTPAMYPFITEQYWNYTAQPDDNLGGNAPALQQGRTIGGGSGVNGMAYCRGSASLFDDWATLSGNDGLAWDSILQDFLEVSHYTENPNADYDQVVNTSAFGDGPLEVSRVGTLTGFENPFFNALQAELGLDEVDLTDGSGIGLDRGLSSITAVNRTRSYGRTAFGTLIENRSNVRILTYAWASKINFNGTTAVSVTYHVDGVATTIKGKEIIVSGGAINTAKLLLLSGVGPKETLEPLGIKVIADIPDVGANLRDHAFAIIELDVIPEILTLYQWFENATVNAEAKTDYAANRTGILGSNNGFIYGTYRLPDSTWDGINGTYYTSLPEDRPHILFEFSSLPFLPTDGSALTTWASLVQPEGSGYVSINTTDYTVDPLIYTNYYATKADRAAIIAGYKLLMKITQNEQIQAVTVNQVFPTTQLTTDEEIWAAIQSQTYTFHHPMGTVAIGKALDSNWRLNGLSGIRVVDSSTFPLPVTCHPQATVYALANRAAKDIIAADSKNC</sequence>
<feature type="chain" id="PRO_5016868607" description="Glucose-methanol-choline oxidoreductase N-terminal domain-containing protein" evidence="5">
    <location>
        <begin position="23"/>
        <end position="587"/>
    </location>
</feature>
<dbReference type="InterPro" id="IPR036188">
    <property type="entry name" value="FAD/NAD-bd_sf"/>
</dbReference>
<feature type="domain" description="Glucose-methanol-choline oxidoreductase N-terminal" evidence="6">
    <location>
        <begin position="118"/>
        <end position="141"/>
    </location>
</feature>
<dbReference type="GO" id="GO:0016614">
    <property type="term" value="F:oxidoreductase activity, acting on CH-OH group of donors"/>
    <property type="evidence" value="ECO:0007669"/>
    <property type="project" value="InterPro"/>
</dbReference>
<evidence type="ECO:0000256" key="1">
    <source>
        <dbReference type="ARBA" id="ARBA00010790"/>
    </source>
</evidence>
<dbReference type="PANTHER" id="PTHR11552">
    <property type="entry name" value="GLUCOSE-METHANOL-CHOLINE GMC OXIDOREDUCTASE"/>
    <property type="match status" value="1"/>
</dbReference>
<evidence type="ECO:0000313" key="8">
    <source>
        <dbReference type="Proteomes" id="UP000249363"/>
    </source>
</evidence>
<accession>A0A364KV23</accession>
<dbReference type="SUPFAM" id="SSF54373">
    <property type="entry name" value="FAD-linked reductases, C-terminal domain"/>
    <property type="match status" value="1"/>
</dbReference>
<dbReference type="InterPro" id="IPR000172">
    <property type="entry name" value="GMC_OxRdtase_N"/>
</dbReference>
<evidence type="ECO:0000313" key="7">
    <source>
        <dbReference type="EMBL" id="RAO67398.1"/>
    </source>
</evidence>
<dbReference type="RefSeq" id="XP_040731914.1">
    <property type="nucleotide sequence ID" value="XM_040875664.1"/>
</dbReference>
<keyword evidence="3 4" id="KW-0274">FAD</keyword>
<name>A0A364KV23_TALAM</name>
<dbReference type="InterPro" id="IPR007867">
    <property type="entry name" value="GMC_OxRtase_C"/>
</dbReference>
<keyword evidence="4" id="KW-0285">Flavoprotein</keyword>
<dbReference type="Pfam" id="PF05199">
    <property type="entry name" value="GMC_oxred_C"/>
    <property type="match status" value="1"/>
</dbReference>
<protein>
    <recommendedName>
        <fullName evidence="6">Glucose-methanol-choline oxidoreductase N-terminal domain-containing protein</fullName>
    </recommendedName>
</protein>
<dbReference type="OrthoDB" id="269227at2759"/>
<comment type="cofactor">
    <cofactor evidence="3">
        <name>FAD</name>
        <dbReference type="ChEBI" id="CHEBI:57692"/>
    </cofactor>
</comment>
<dbReference type="PROSITE" id="PS00623">
    <property type="entry name" value="GMC_OXRED_1"/>
    <property type="match status" value="1"/>
</dbReference>
<dbReference type="GO" id="GO:0050660">
    <property type="term" value="F:flavin adenine dinucleotide binding"/>
    <property type="evidence" value="ECO:0007669"/>
    <property type="project" value="InterPro"/>
</dbReference>
<dbReference type="GeneID" id="63792626"/>